<accession>A0ABD5ZXF8</accession>
<dbReference type="RefSeq" id="WP_379703592.1">
    <property type="nucleotide sequence ID" value="NZ_JBHTAT010000001.1"/>
</dbReference>
<reference evidence="1 2" key="1">
    <citation type="journal article" date="2019" name="Int. J. Syst. Evol. Microbiol.">
        <title>The Global Catalogue of Microorganisms (GCM) 10K type strain sequencing project: providing services to taxonomists for standard genome sequencing and annotation.</title>
        <authorList>
            <consortium name="The Broad Institute Genomics Platform"/>
            <consortium name="The Broad Institute Genome Sequencing Center for Infectious Disease"/>
            <person name="Wu L."/>
            <person name="Ma J."/>
        </authorList>
    </citation>
    <scope>NUCLEOTIDE SEQUENCE [LARGE SCALE GENOMIC DNA]</scope>
    <source>
        <strain evidence="1 2">GX21</strain>
    </source>
</reference>
<gene>
    <name evidence="1" type="ORF">ACFQKE_08700</name>
</gene>
<evidence type="ECO:0000313" key="2">
    <source>
        <dbReference type="Proteomes" id="UP001596434"/>
    </source>
</evidence>
<name>A0ABD5ZXF8_9EURY</name>
<dbReference type="GeneID" id="96953724"/>
<dbReference type="EMBL" id="JBHTAT010000001">
    <property type="protein sequence ID" value="MFC7255370.1"/>
    <property type="molecule type" value="Genomic_DNA"/>
</dbReference>
<sequence>MTRDRDRHSAFVRDRCPTFLAATQTHDHESRPENRPAITLAWAFNDQDAPSEITIFDPQNEITTHWITIDKDYVYDLDETV</sequence>
<organism evidence="1 2">
    <name type="scientific">Haloplanus litoreus</name>
    <dbReference type="NCBI Taxonomy" id="767515"/>
    <lineage>
        <taxon>Archaea</taxon>
        <taxon>Methanobacteriati</taxon>
        <taxon>Methanobacteriota</taxon>
        <taxon>Stenosarchaea group</taxon>
        <taxon>Halobacteria</taxon>
        <taxon>Halobacteriales</taxon>
        <taxon>Haloferacaceae</taxon>
        <taxon>Haloplanus</taxon>
    </lineage>
</organism>
<proteinExistence type="predicted"/>
<evidence type="ECO:0000313" key="1">
    <source>
        <dbReference type="EMBL" id="MFC7255370.1"/>
    </source>
</evidence>
<comment type="caution">
    <text evidence="1">The sequence shown here is derived from an EMBL/GenBank/DDBJ whole genome shotgun (WGS) entry which is preliminary data.</text>
</comment>
<keyword evidence="2" id="KW-1185">Reference proteome</keyword>
<dbReference type="Proteomes" id="UP001596434">
    <property type="component" value="Unassembled WGS sequence"/>
</dbReference>
<protein>
    <submittedName>
        <fullName evidence="1">Uncharacterized protein</fullName>
    </submittedName>
</protein>
<dbReference type="AlphaFoldDB" id="A0ABD5ZXF8"/>